<feature type="modified residue" description="4-aspartylphosphate" evidence="3">
    <location>
        <position position="53"/>
    </location>
</feature>
<dbReference type="Proteomes" id="UP001333710">
    <property type="component" value="Chromosome"/>
</dbReference>
<dbReference type="SMART" id="SM00448">
    <property type="entry name" value="REC"/>
    <property type="match status" value="1"/>
</dbReference>
<keyword evidence="2" id="KW-0902">Two-component regulatory system</keyword>
<feature type="domain" description="Response regulatory" evidence="4">
    <location>
        <begin position="2"/>
        <end position="116"/>
    </location>
</feature>
<keyword evidence="1 3" id="KW-0597">Phosphoprotein</keyword>
<name>A0AA48KR82_9ALTE</name>
<accession>A0AA48KR82</accession>
<evidence type="ECO:0000256" key="2">
    <source>
        <dbReference type="ARBA" id="ARBA00023012"/>
    </source>
</evidence>
<dbReference type="SUPFAM" id="SSF52172">
    <property type="entry name" value="CheY-like"/>
    <property type="match status" value="1"/>
</dbReference>
<dbReference type="PROSITE" id="PS50110">
    <property type="entry name" value="RESPONSE_REGULATORY"/>
    <property type="match status" value="1"/>
</dbReference>
<gene>
    <name evidence="5" type="ORF">MACH26_41020</name>
</gene>
<evidence type="ECO:0000256" key="3">
    <source>
        <dbReference type="PROSITE-ProRule" id="PRU00169"/>
    </source>
</evidence>
<reference evidence="5" key="1">
    <citation type="submission" date="2023-01" db="EMBL/GenBank/DDBJ databases">
        <title>Complete genome sequence of Planctobacterium marinum strain Dej080120_11.</title>
        <authorList>
            <person name="Ueki S."/>
            <person name="Maruyama F."/>
        </authorList>
    </citation>
    <scope>NUCLEOTIDE SEQUENCE</scope>
    <source>
        <strain evidence="5">Dej080120_11</strain>
    </source>
</reference>
<dbReference type="PANTHER" id="PTHR44591">
    <property type="entry name" value="STRESS RESPONSE REGULATOR PROTEIN 1"/>
    <property type="match status" value="1"/>
</dbReference>
<evidence type="ECO:0000313" key="5">
    <source>
        <dbReference type="EMBL" id="BDX08581.1"/>
    </source>
</evidence>
<dbReference type="PANTHER" id="PTHR44591:SF14">
    <property type="entry name" value="PROTEIN PILG"/>
    <property type="match status" value="1"/>
</dbReference>
<dbReference type="GO" id="GO:0000160">
    <property type="term" value="P:phosphorelay signal transduction system"/>
    <property type="evidence" value="ECO:0007669"/>
    <property type="project" value="UniProtKB-KW"/>
</dbReference>
<dbReference type="InterPro" id="IPR050595">
    <property type="entry name" value="Bact_response_regulator"/>
</dbReference>
<dbReference type="RefSeq" id="WP_338294645.1">
    <property type="nucleotide sequence ID" value="NZ_AP027272.1"/>
</dbReference>
<protein>
    <recommendedName>
        <fullName evidence="4">Response regulatory domain-containing protein</fullName>
    </recommendedName>
</protein>
<evidence type="ECO:0000259" key="4">
    <source>
        <dbReference type="PROSITE" id="PS50110"/>
    </source>
</evidence>
<dbReference type="Pfam" id="PF00072">
    <property type="entry name" value="Response_reg"/>
    <property type="match status" value="1"/>
</dbReference>
<dbReference type="InterPro" id="IPR001789">
    <property type="entry name" value="Sig_transdc_resp-reg_receiver"/>
</dbReference>
<organism evidence="5 6">
    <name type="scientific">Planctobacterium marinum</name>
    <dbReference type="NCBI Taxonomy" id="1631968"/>
    <lineage>
        <taxon>Bacteria</taxon>
        <taxon>Pseudomonadati</taxon>
        <taxon>Pseudomonadota</taxon>
        <taxon>Gammaproteobacteria</taxon>
        <taxon>Alteromonadales</taxon>
        <taxon>Alteromonadaceae</taxon>
        <taxon>Planctobacterium</taxon>
    </lineage>
</organism>
<keyword evidence="6" id="KW-1185">Reference proteome</keyword>
<dbReference type="KEGG" id="pmaw:MACH26_41020"/>
<proteinExistence type="predicted"/>
<dbReference type="Gene3D" id="3.40.50.2300">
    <property type="match status" value="1"/>
</dbReference>
<evidence type="ECO:0000256" key="1">
    <source>
        <dbReference type="ARBA" id="ARBA00022553"/>
    </source>
</evidence>
<sequence>MRVLVIDDSALTRKMIIRIIEQEIENATFDEAEDGDAALKMLNSGDYDVFTIDYNMPGANGEIVAIAAKTNCPNARICMLTSQEEPEVQHRVERIGVRFLRKPDFQDELVTFIKTR</sequence>
<dbReference type="EMBL" id="AP027272">
    <property type="protein sequence ID" value="BDX08581.1"/>
    <property type="molecule type" value="Genomic_DNA"/>
</dbReference>
<dbReference type="CDD" id="cd00156">
    <property type="entry name" value="REC"/>
    <property type="match status" value="1"/>
</dbReference>
<dbReference type="AlphaFoldDB" id="A0AA48KR82"/>
<dbReference type="InterPro" id="IPR011006">
    <property type="entry name" value="CheY-like_superfamily"/>
</dbReference>
<evidence type="ECO:0000313" key="6">
    <source>
        <dbReference type="Proteomes" id="UP001333710"/>
    </source>
</evidence>